<comment type="caution">
    <text evidence="2">The sequence shown here is derived from an EMBL/GenBank/DDBJ whole genome shotgun (WGS) entry which is preliminary data.</text>
</comment>
<dbReference type="GO" id="GO:0032259">
    <property type="term" value="P:methylation"/>
    <property type="evidence" value="ECO:0007669"/>
    <property type="project" value="UniProtKB-KW"/>
</dbReference>
<dbReference type="OrthoDB" id="9765084at2"/>
<gene>
    <name evidence="2" type="ORF">PL8927_510075</name>
</gene>
<dbReference type="EMBL" id="CZCU02000126">
    <property type="protein sequence ID" value="VXD16051.1"/>
    <property type="molecule type" value="Genomic_DNA"/>
</dbReference>
<dbReference type="SUPFAM" id="SSF53335">
    <property type="entry name" value="S-adenosyl-L-methionine-dependent methyltransferases"/>
    <property type="match status" value="1"/>
</dbReference>
<organism evidence="2 3">
    <name type="scientific">Planktothrix serta PCC 8927</name>
    <dbReference type="NCBI Taxonomy" id="671068"/>
    <lineage>
        <taxon>Bacteria</taxon>
        <taxon>Bacillati</taxon>
        <taxon>Cyanobacteriota</taxon>
        <taxon>Cyanophyceae</taxon>
        <taxon>Oscillatoriophycideae</taxon>
        <taxon>Oscillatoriales</taxon>
        <taxon>Microcoleaceae</taxon>
        <taxon>Planktothrix</taxon>
    </lineage>
</organism>
<dbReference type="Gene3D" id="3.40.50.150">
    <property type="entry name" value="Vaccinia Virus protein VP39"/>
    <property type="match status" value="1"/>
</dbReference>
<reference evidence="2" key="1">
    <citation type="submission" date="2019-10" db="EMBL/GenBank/DDBJ databases">
        <authorList>
            <consortium name="Genoscope - CEA"/>
            <person name="William W."/>
        </authorList>
    </citation>
    <scope>NUCLEOTIDE SEQUENCE [LARGE SCALE GENOMIC DNA]</scope>
    <source>
        <strain evidence="2">BBR_PRJEB10992</strain>
    </source>
</reference>
<keyword evidence="2" id="KW-0489">Methyltransferase</keyword>
<dbReference type="AlphaFoldDB" id="A0A7Z9BMS3"/>
<feature type="domain" description="Methyltransferase" evidence="1">
    <location>
        <begin position="187"/>
        <end position="284"/>
    </location>
</feature>
<accession>A0A7Z9BMS3</accession>
<dbReference type="InterPro" id="IPR041698">
    <property type="entry name" value="Methyltransf_25"/>
</dbReference>
<proteinExistence type="predicted"/>
<protein>
    <submittedName>
        <fullName evidence="2">Methyltransferase type 11</fullName>
    </submittedName>
</protein>
<evidence type="ECO:0000259" key="1">
    <source>
        <dbReference type="Pfam" id="PF13649"/>
    </source>
</evidence>
<dbReference type="Proteomes" id="UP000184550">
    <property type="component" value="Unassembled WGS sequence"/>
</dbReference>
<name>A0A7Z9BMS3_9CYAN</name>
<keyword evidence="3" id="KW-1185">Reference proteome</keyword>
<dbReference type="CDD" id="cd02440">
    <property type="entry name" value="AdoMet_MTases"/>
    <property type="match status" value="1"/>
</dbReference>
<dbReference type="PANTHER" id="PTHR43591">
    <property type="entry name" value="METHYLTRANSFERASE"/>
    <property type="match status" value="1"/>
</dbReference>
<dbReference type="RefSeq" id="WP_083619955.1">
    <property type="nucleotide sequence ID" value="NZ_LR734863.1"/>
</dbReference>
<sequence length="353" mass="41038">MTDPLTKLTYQAFQQGKSYFSLTHRTLTNQLLNWINPISSDRKTESLSPEILLKVQSLLNQIIETDWEDAEKGVYPTSILFDNPWDDFFRYYPMILLDLPKLRQRANQKRYQDFSPNIDTEGYPSYYIQNFHHQTDGYLSEMSANLYDLQVEILFYGGADPMRRRVLAPLKTGLKVFNDVPEKQIRVLDIACGTGRTLKNIRAMLPKASLFGIDLSPAYLRKANQLLSEIPQELPQLIQANAEDLPFPDHFFHGVTSVFLFHELPAKVRQNVINECFRVTQPGGVFIICDSMQLIDYPELKPMIENFPKVFHEPYYQDYINDNLGERLEKAGFQNITIENHFASKYWLAHKPN</sequence>
<evidence type="ECO:0000313" key="2">
    <source>
        <dbReference type="EMBL" id="VXD16051.1"/>
    </source>
</evidence>
<dbReference type="Pfam" id="PF13649">
    <property type="entry name" value="Methyltransf_25"/>
    <property type="match status" value="1"/>
</dbReference>
<dbReference type="GO" id="GO:0008168">
    <property type="term" value="F:methyltransferase activity"/>
    <property type="evidence" value="ECO:0007669"/>
    <property type="project" value="UniProtKB-KW"/>
</dbReference>
<dbReference type="InterPro" id="IPR029063">
    <property type="entry name" value="SAM-dependent_MTases_sf"/>
</dbReference>
<evidence type="ECO:0000313" key="3">
    <source>
        <dbReference type="Proteomes" id="UP000184550"/>
    </source>
</evidence>
<keyword evidence="2" id="KW-0808">Transferase</keyword>